<evidence type="ECO:0000313" key="2">
    <source>
        <dbReference type="EMBL" id="GAA0589849.1"/>
    </source>
</evidence>
<feature type="signal peptide" evidence="1">
    <location>
        <begin position="1"/>
        <end position="20"/>
    </location>
</feature>
<dbReference type="Proteomes" id="UP001500866">
    <property type="component" value="Unassembled WGS sequence"/>
</dbReference>
<dbReference type="InterPro" id="IPR029046">
    <property type="entry name" value="LolA/LolB/LppX"/>
</dbReference>
<dbReference type="SUPFAM" id="SSF89392">
    <property type="entry name" value="Prokaryotic lipoproteins and lipoprotein localization factors"/>
    <property type="match status" value="1"/>
</dbReference>
<dbReference type="RefSeq" id="WP_343809502.1">
    <property type="nucleotide sequence ID" value="NZ_BAAADS010000001.1"/>
</dbReference>
<evidence type="ECO:0000256" key="1">
    <source>
        <dbReference type="SAM" id="SignalP"/>
    </source>
</evidence>
<keyword evidence="1" id="KW-0732">Signal</keyword>
<dbReference type="EMBL" id="BAAADS010000001">
    <property type="protein sequence ID" value="GAA0589849.1"/>
    <property type="molecule type" value="Genomic_DNA"/>
</dbReference>
<reference evidence="3" key="1">
    <citation type="journal article" date="2019" name="Int. J. Syst. Evol. Microbiol.">
        <title>The Global Catalogue of Microorganisms (GCM) 10K type strain sequencing project: providing services to taxonomists for standard genome sequencing and annotation.</title>
        <authorList>
            <consortium name="The Broad Institute Genomics Platform"/>
            <consortium name="The Broad Institute Genome Sequencing Center for Infectious Disease"/>
            <person name="Wu L."/>
            <person name="Ma J."/>
        </authorList>
    </citation>
    <scope>NUCLEOTIDE SEQUENCE [LARGE SCALE GENOMIC DNA]</scope>
    <source>
        <strain evidence="3">JCM 15395</strain>
    </source>
</reference>
<feature type="chain" id="PRO_5046533591" description="Lipoprotein" evidence="1">
    <location>
        <begin position="21"/>
        <end position="314"/>
    </location>
</feature>
<accession>A0ABP3QMM2</accession>
<evidence type="ECO:0000313" key="3">
    <source>
        <dbReference type="Proteomes" id="UP001500866"/>
    </source>
</evidence>
<dbReference type="Pfam" id="PF20316">
    <property type="entry name" value="DUF6612"/>
    <property type="match status" value="1"/>
</dbReference>
<comment type="caution">
    <text evidence="2">The sequence shown here is derived from an EMBL/GenBank/DDBJ whole genome shotgun (WGS) entry which is preliminary data.</text>
</comment>
<proteinExistence type="predicted"/>
<dbReference type="InterPro" id="IPR046720">
    <property type="entry name" value="DUF6612"/>
</dbReference>
<evidence type="ECO:0008006" key="4">
    <source>
        <dbReference type="Google" id="ProtNLM"/>
    </source>
</evidence>
<name>A0ABP3QMM2_9BACI</name>
<keyword evidence="3" id="KW-1185">Reference proteome</keyword>
<dbReference type="Gene3D" id="2.50.20.20">
    <property type="match status" value="1"/>
</dbReference>
<organism evidence="2 3">
    <name type="scientific">Virgibacillus siamensis</name>
    <dbReference type="NCBI Taxonomy" id="480071"/>
    <lineage>
        <taxon>Bacteria</taxon>
        <taxon>Bacillati</taxon>
        <taxon>Bacillota</taxon>
        <taxon>Bacilli</taxon>
        <taxon>Bacillales</taxon>
        <taxon>Bacillaceae</taxon>
        <taxon>Virgibacillus</taxon>
    </lineage>
</organism>
<dbReference type="PROSITE" id="PS51257">
    <property type="entry name" value="PROKAR_LIPOPROTEIN"/>
    <property type="match status" value="1"/>
</dbReference>
<sequence>MKKVLLSSLIVFLMFLAACGQSGNSSGSGSGAGDEKPKKEKELTALQIIEKSANEMQNWPGMKYSMDVNQDITAAKGDQTQSIKTQMNMDTKMQMDPMSMYMSGQTKANGQTIPVENYYVDGTLYTKTPQQSWIGIKGMNLEQLQKQSQSKDPSKTLKQFKNILDQLSNNDKSDKFVKMKKQDDMYVITMDLNEDASQKVLEQGLKQVKDSMSSLKQLGIAKSLNNIKIKHLKQTFYIDQETFEQQKMKQQMKMEMPMNDIKMTIDQDMTMEITGKVDEAITIPQKIKKNAKTISIEQLQKLQQKQQKQQKQPK</sequence>
<gene>
    <name evidence="2" type="ORF">GCM10009001_02240</name>
</gene>
<protein>
    <recommendedName>
        <fullName evidence="4">Lipoprotein</fullName>
    </recommendedName>
</protein>